<accession>A0A4D6XEB5</accession>
<dbReference type="Proteomes" id="UP000298551">
    <property type="component" value="Chromosome"/>
</dbReference>
<keyword evidence="1" id="KW-0175">Coiled coil</keyword>
<proteinExistence type="predicted"/>
<dbReference type="EMBL" id="CP039371">
    <property type="protein sequence ID" value="QCI13999.1"/>
    <property type="molecule type" value="Genomic_DNA"/>
</dbReference>
<sequence>MLDIHSAATSRDHNVHGLERASSLAGGALMISKGLRHGGLLGLLQIAVGGLALARGVSGHCSTKAWWQRHRQEYNGLKADIERSAEELKALKDSAKAATEGVTVTGKDPLAAG</sequence>
<name>A0A4D6XEB5_PSEPU</name>
<reference evidence="3" key="1">
    <citation type="submission" date="2019-04" db="EMBL/GenBank/DDBJ databases">
        <title>Genome sequence of Pseudomonas putida 1290, an auxin catabolizing strain.</title>
        <authorList>
            <person name="Laird T.S."/>
            <person name="Leveau J.H.J."/>
        </authorList>
    </citation>
    <scope>NUCLEOTIDE SEQUENCE [LARGE SCALE GENOMIC DNA]</scope>
    <source>
        <strain evidence="3">1290</strain>
    </source>
</reference>
<dbReference type="AlphaFoldDB" id="A0A4D6XEB5"/>
<protein>
    <submittedName>
        <fullName evidence="2">DUF2892 domain-containing protein</fullName>
    </submittedName>
</protein>
<dbReference type="OrthoDB" id="6904375at2"/>
<evidence type="ECO:0000256" key="1">
    <source>
        <dbReference type="SAM" id="Coils"/>
    </source>
</evidence>
<evidence type="ECO:0000313" key="2">
    <source>
        <dbReference type="EMBL" id="QCI13999.1"/>
    </source>
</evidence>
<gene>
    <name evidence="2" type="ORF">E6B08_22795</name>
</gene>
<feature type="coiled-coil region" evidence="1">
    <location>
        <begin position="71"/>
        <end position="101"/>
    </location>
</feature>
<dbReference type="RefSeq" id="WP_136916084.1">
    <property type="nucleotide sequence ID" value="NZ_CP039371.1"/>
</dbReference>
<organism evidence="2 3">
    <name type="scientific">Pseudomonas putida</name>
    <name type="common">Arthrobacter siderocapsulatus</name>
    <dbReference type="NCBI Taxonomy" id="303"/>
    <lineage>
        <taxon>Bacteria</taxon>
        <taxon>Pseudomonadati</taxon>
        <taxon>Pseudomonadota</taxon>
        <taxon>Gammaproteobacteria</taxon>
        <taxon>Pseudomonadales</taxon>
        <taxon>Pseudomonadaceae</taxon>
        <taxon>Pseudomonas</taxon>
    </lineage>
</organism>
<evidence type="ECO:0000313" key="3">
    <source>
        <dbReference type="Proteomes" id="UP000298551"/>
    </source>
</evidence>